<dbReference type="InterPro" id="IPR004839">
    <property type="entry name" value="Aminotransferase_I/II_large"/>
</dbReference>
<feature type="binding site" evidence="9">
    <location>
        <position position="26"/>
    </location>
    <ligand>
        <name>substrate</name>
    </ligand>
</feature>
<keyword evidence="5 9" id="KW-0808">Transferase</keyword>
<evidence type="ECO:0000259" key="10">
    <source>
        <dbReference type="Pfam" id="PF00155"/>
    </source>
</evidence>
<evidence type="ECO:0000256" key="5">
    <source>
        <dbReference type="ARBA" id="ARBA00022679"/>
    </source>
</evidence>
<protein>
    <recommendedName>
        <fullName evidence="9">8-amino-7-oxononanoate synthase</fullName>
        <shortName evidence="9">AONS</shortName>
        <ecNumber evidence="9">2.3.1.47</ecNumber>
    </recommendedName>
    <alternativeName>
        <fullName evidence="9">7-keto-8-amino-pelargonic acid synthase</fullName>
        <shortName evidence="9">7-KAP synthase</shortName>
        <shortName evidence="9">KAPA synthase</shortName>
    </alternativeName>
    <alternativeName>
        <fullName evidence="9">8-amino-7-ketopelargonate synthase</fullName>
    </alternativeName>
</protein>
<keyword evidence="7 9" id="KW-0663">Pyridoxal phosphate</keyword>
<comment type="function">
    <text evidence="9">Catalyzes the decarboxylative condensation of pimeloyl-[acyl-carrier protein] and L-alanine to produce 8-amino-7-oxononanoate (AON), [acyl-carrier protein], and carbon dioxide.</text>
</comment>
<feature type="binding site" evidence="9">
    <location>
        <begin position="113"/>
        <end position="114"/>
    </location>
    <ligand>
        <name>pyridoxal 5'-phosphate</name>
        <dbReference type="ChEBI" id="CHEBI:597326"/>
    </ligand>
</feature>
<dbReference type="RefSeq" id="WP_116207527.1">
    <property type="nucleotide sequence ID" value="NZ_QUNR01000001.1"/>
</dbReference>
<reference evidence="11 12" key="1">
    <citation type="submission" date="2018-08" db="EMBL/GenBank/DDBJ databases">
        <title>Genomic Encyclopedia of Type Strains, Phase IV (KMG-IV): sequencing the most valuable type-strain genomes for metagenomic binning, comparative biology and taxonomic classification.</title>
        <authorList>
            <person name="Goeker M."/>
        </authorList>
    </citation>
    <scope>NUCLEOTIDE SEQUENCE [LARGE SCALE GENOMIC DNA]</scope>
    <source>
        <strain evidence="11 12">DSM 26022</strain>
    </source>
</reference>
<dbReference type="InterPro" id="IPR015421">
    <property type="entry name" value="PyrdxlP-dep_Trfase_major"/>
</dbReference>
<dbReference type="Proteomes" id="UP000256774">
    <property type="component" value="Unassembled WGS sequence"/>
</dbReference>
<evidence type="ECO:0000313" key="12">
    <source>
        <dbReference type="Proteomes" id="UP000256774"/>
    </source>
</evidence>
<comment type="pathway">
    <text evidence="2 9">Cofactor biosynthesis; biotin biosynthesis.</text>
</comment>
<evidence type="ECO:0000256" key="3">
    <source>
        <dbReference type="ARBA" id="ARBA00010008"/>
    </source>
</evidence>
<dbReference type="UniPathway" id="UPA00078"/>
<evidence type="ECO:0000256" key="2">
    <source>
        <dbReference type="ARBA" id="ARBA00004746"/>
    </source>
</evidence>
<dbReference type="GO" id="GO:0030170">
    <property type="term" value="F:pyridoxal phosphate binding"/>
    <property type="evidence" value="ECO:0007669"/>
    <property type="project" value="UniProtKB-UniRule"/>
</dbReference>
<evidence type="ECO:0000256" key="9">
    <source>
        <dbReference type="HAMAP-Rule" id="MF_01693"/>
    </source>
</evidence>
<feature type="binding site" evidence="9">
    <location>
        <position position="214"/>
    </location>
    <ligand>
        <name>pyridoxal 5'-phosphate</name>
        <dbReference type="ChEBI" id="CHEBI:597326"/>
    </ligand>
</feature>
<feature type="domain" description="Aminotransferase class I/classII large" evidence="10">
    <location>
        <begin position="48"/>
        <end position="388"/>
    </location>
</feature>
<feature type="modified residue" description="N6-(pyridoxal phosphate)lysine" evidence="9">
    <location>
        <position position="246"/>
    </location>
</feature>
<accession>A0A3E0H9V5</accession>
<dbReference type="GO" id="GO:0008710">
    <property type="term" value="F:8-amino-7-oxononanoate synthase activity"/>
    <property type="evidence" value="ECO:0007669"/>
    <property type="project" value="UniProtKB-UniRule"/>
</dbReference>
<sequence length="401" mass="42307">MSAVPTSWQAWLSDTLAARDRDGLRRQPVHLDSPQAVRVQRDGRWLDNFCSNDYLGLAAEPALQAALIDAVRRVGVGAGSASLVCGHHHEHAALAEALADWLGVETVLLFGNGYLANLGVLAGLAGRGDAIVQDRLNHASLIDGAIASGAKHLRYAHAEALAAEQRLMSLPENIHKRLLVSDGVFSMDGDIAPVAELVAVAERQQALLVLDEAHAFGVIGEAGRGSVSHAGLRDDAVALRIGTLGKAFGVYGAFAAGPKVLIDTLQQLARPAIYTTALPPALAAVTRVALTHVRDDHWRRANLQANIIQFRAGALAQGWDVMASDTAIQPLLIGDTARTNALSAALLARGFWVSSIRPPTVPNGSARLRVTLSSAHTPEAIARLLDALADLAMDYACVSSP</sequence>
<dbReference type="Pfam" id="PF00155">
    <property type="entry name" value="Aminotran_1_2"/>
    <property type="match status" value="1"/>
</dbReference>
<dbReference type="GO" id="GO:0009102">
    <property type="term" value="P:biotin biosynthetic process"/>
    <property type="evidence" value="ECO:0007669"/>
    <property type="project" value="UniProtKB-UniRule"/>
</dbReference>
<feature type="binding site" evidence="9">
    <location>
        <position position="243"/>
    </location>
    <ligand>
        <name>pyridoxal 5'-phosphate</name>
        <dbReference type="ChEBI" id="CHEBI:597326"/>
    </ligand>
</feature>
<evidence type="ECO:0000256" key="4">
    <source>
        <dbReference type="ARBA" id="ARBA00011738"/>
    </source>
</evidence>
<dbReference type="SUPFAM" id="SSF53383">
    <property type="entry name" value="PLP-dependent transferases"/>
    <property type="match status" value="1"/>
</dbReference>
<evidence type="ECO:0000256" key="1">
    <source>
        <dbReference type="ARBA" id="ARBA00001933"/>
    </source>
</evidence>
<dbReference type="OrthoDB" id="9807157at2"/>
<dbReference type="InterPro" id="IPR001917">
    <property type="entry name" value="Aminotrans_II_pyridoxalP_BS"/>
</dbReference>
<dbReference type="HAMAP" id="MF_01693">
    <property type="entry name" value="BioF_aminotrans_2"/>
    <property type="match status" value="1"/>
</dbReference>
<dbReference type="EC" id="2.3.1.47" evidence="9"/>
<comment type="caution">
    <text evidence="11">The sequence shown here is derived from an EMBL/GenBank/DDBJ whole genome shotgun (WGS) entry which is preliminary data.</text>
</comment>
<gene>
    <name evidence="9" type="primary">bioF</name>
    <name evidence="11" type="ORF">DFR26_0699</name>
</gene>
<comment type="subunit">
    <text evidence="4 9">Homodimer.</text>
</comment>
<comment type="cofactor">
    <cofactor evidence="1 9">
        <name>pyridoxal 5'-phosphate</name>
        <dbReference type="ChEBI" id="CHEBI:597326"/>
    </cofactor>
</comment>
<evidence type="ECO:0000313" key="11">
    <source>
        <dbReference type="EMBL" id="REH40498.1"/>
    </source>
</evidence>
<dbReference type="Gene3D" id="3.90.1150.10">
    <property type="entry name" value="Aspartate Aminotransferase, domain 1"/>
    <property type="match status" value="1"/>
</dbReference>
<keyword evidence="6 9" id="KW-0093">Biotin biosynthesis</keyword>
<proteinExistence type="inferred from homology"/>
<feature type="binding site" evidence="9">
    <location>
        <position position="186"/>
    </location>
    <ligand>
        <name>pyridoxal 5'-phosphate</name>
        <dbReference type="ChEBI" id="CHEBI:597326"/>
    </ligand>
</feature>
<dbReference type="InterPro" id="IPR022834">
    <property type="entry name" value="AONS_Proteobacteria"/>
</dbReference>
<evidence type="ECO:0000256" key="6">
    <source>
        <dbReference type="ARBA" id="ARBA00022756"/>
    </source>
</evidence>
<dbReference type="EMBL" id="QUNR01000001">
    <property type="protein sequence ID" value="REH40498.1"/>
    <property type="molecule type" value="Genomic_DNA"/>
</dbReference>
<comment type="similarity">
    <text evidence="3 9">Belongs to the class-II pyridoxal-phosphate-dependent aminotransferase family. BioF subfamily.</text>
</comment>
<evidence type="ECO:0000256" key="8">
    <source>
        <dbReference type="ARBA" id="ARBA00047715"/>
    </source>
</evidence>
<keyword evidence="12" id="KW-1185">Reference proteome</keyword>
<name>A0A3E0H9V5_9GAMM</name>
<dbReference type="PANTHER" id="PTHR13693:SF100">
    <property type="entry name" value="8-AMINO-7-OXONONANOATE SYNTHASE"/>
    <property type="match status" value="1"/>
</dbReference>
<organism evidence="11 12">
    <name type="scientific">Paraperlucidibaca baekdonensis</name>
    <dbReference type="NCBI Taxonomy" id="748120"/>
    <lineage>
        <taxon>Bacteria</taxon>
        <taxon>Pseudomonadati</taxon>
        <taxon>Pseudomonadota</taxon>
        <taxon>Gammaproteobacteria</taxon>
        <taxon>Moraxellales</taxon>
        <taxon>Moraxellaceae</taxon>
        <taxon>Paraperlucidibaca</taxon>
    </lineage>
</organism>
<comment type="catalytic activity">
    <reaction evidence="8 9">
        <text>6-carboxyhexanoyl-[ACP] + L-alanine + H(+) = (8S)-8-amino-7-oxononanoate + holo-[ACP] + CO2</text>
        <dbReference type="Rhea" id="RHEA:42288"/>
        <dbReference type="Rhea" id="RHEA-COMP:9685"/>
        <dbReference type="Rhea" id="RHEA-COMP:9955"/>
        <dbReference type="ChEBI" id="CHEBI:15378"/>
        <dbReference type="ChEBI" id="CHEBI:16526"/>
        <dbReference type="ChEBI" id="CHEBI:57972"/>
        <dbReference type="ChEBI" id="CHEBI:64479"/>
        <dbReference type="ChEBI" id="CHEBI:78846"/>
        <dbReference type="ChEBI" id="CHEBI:149468"/>
        <dbReference type="EC" id="2.3.1.47"/>
    </reaction>
</comment>
<dbReference type="Gene3D" id="3.40.640.10">
    <property type="entry name" value="Type I PLP-dependent aspartate aminotransferase-like (Major domain)"/>
    <property type="match status" value="1"/>
</dbReference>
<dbReference type="PANTHER" id="PTHR13693">
    <property type="entry name" value="CLASS II AMINOTRANSFERASE/8-AMINO-7-OXONONANOATE SYNTHASE"/>
    <property type="match status" value="1"/>
</dbReference>
<feature type="binding site" evidence="9">
    <location>
        <position position="360"/>
    </location>
    <ligand>
        <name>substrate</name>
    </ligand>
</feature>
<dbReference type="AlphaFoldDB" id="A0A3E0H9V5"/>
<dbReference type="InterPro" id="IPR015424">
    <property type="entry name" value="PyrdxlP-dep_Trfase"/>
</dbReference>
<dbReference type="PROSITE" id="PS00599">
    <property type="entry name" value="AA_TRANSFER_CLASS_2"/>
    <property type="match status" value="1"/>
</dbReference>
<feature type="binding site" evidence="9">
    <location>
        <position position="138"/>
    </location>
    <ligand>
        <name>substrate</name>
    </ligand>
</feature>
<evidence type="ECO:0000256" key="7">
    <source>
        <dbReference type="ARBA" id="ARBA00022898"/>
    </source>
</evidence>
<dbReference type="InterPro" id="IPR015422">
    <property type="entry name" value="PyrdxlP-dep_Trfase_small"/>
</dbReference>
<dbReference type="InterPro" id="IPR050087">
    <property type="entry name" value="AON_synthase_class-II"/>
</dbReference>